<dbReference type="GO" id="GO:0003860">
    <property type="term" value="F:3-hydroxyisobutyryl-CoA hydrolase activity"/>
    <property type="evidence" value="ECO:0007669"/>
    <property type="project" value="UniProtKB-EC"/>
</dbReference>
<dbReference type="OMA" id="NLPCKHP"/>
<dbReference type="InterPro" id="IPR006108">
    <property type="entry name" value="3HC_DH_C"/>
</dbReference>
<evidence type="ECO:0000256" key="2">
    <source>
        <dbReference type="ARBA" id="ARBA00011915"/>
    </source>
</evidence>
<dbReference type="EC" id="3.1.2.4" evidence="2"/>
<dbReference type="Pfam" id="PF16113">
    <property type="entry name" value="ECH_2"/>
    <property type="match status" value="1"/>
</dbReference>
<evidence type="ECO:0000313" key="8">
    <source>
        <dbReference type="EMBL" id="KII67641.1"/>
    </source>
</evidence>
<dbReference type="EMBL" id="JWZT01003124">
    <property type="protein sequence ID" value="KII67641.1"/>
    <property type="molecule type" value="Genomic_DNA"/>
</dbReference>
<dbReference type="OrthoDB" id="10004768at2759"/>
<dbReference type="InterPro" id="IPR008927">
    <property type="entry name" value="6-PGluconate_DH-like_C_sf"/>
</dbReference>
<keyword evidence="9" id="KW-1185">Reference proteome</keyword>
<dbReference type="InterPro" id="IPR050136">
    <property type="entry name" value="FA_oxidation_alpha_subunit"/>
</dbReference>
<dbReference type="SUPFAM" id="SSF48179">
    <property type="entry name" value="6-phosphogluconate dehydrogenase C-terminal domain-like"/>
    <property type="match status" value="2"/>
</dbReference>
<dbReference type="InterPro" id="IPR045004">
    <property type="entry name" value="ECH_dom"/>
</dbReference>
<dbReference type="InterPro" id="IPR006176">
    <property type="entry name" value="3-OHacyl-CoA_DH_NAD-bd"/>
</dbReference>
<feature type="domain" description="3-hydroxyacyl-CoA dehydrogenase C-terminal" evidence="5">
    <location>
        <begin position="426"/>
        <end position="520"/>
    </location>
</feature>
<name>A0A0C2MKC6_THEKT</name>
<feature type="domain" description="Enoyl-CoA hydratase/isomerase" evidence="7">
    <location>
        <begin position="2"/>
        <end position="171"/>
    </location>
</feature>
<dbReference type="AlphaFoldDB" id="A0A0C2MKC6"/>
<evidence type="ECO:0000313" key="9">
    <source>
        <dbReference type="Proteomes" id="UP000031668"/>
    </source>
</evidence>
<dbReference type="GO" id="GO:0016509">
    <property type="term" value="F:long-chain (3S)-3-hydroxyacyl-CoA dehydrogenase (NAD+) activity"/>
    <property type="evidence" value="ECO:0007669"/>
    <property type="project" value="TreeGrafter"/>
</dbReference>
<feature type="domain" description="3-hydroxyacyl-CoA dehydrogenase C-terminal" evidence="5">
    <location>
        <begin position="561"/>
        <end position="643"/>
    </location>
</feature>
<keyword evidence="3" id="KW-0560">Oxidoreductase</keyword>
<dbReference type="Proteomes" id="UP000031668">
    <property type="component" value="Unassembled WGS sequence"/>
</dbReference>
<evidence type="ECO:0000256" key="4">
    <source>
        <dbReference type="ARBA" id="ARBA00023027"/>
    </source>
</evidence>
<comment type="caution">
    <text evidence="8">The sequence shown here is derived from an EMBL/GenBank/DDBJ whole genome shotgun (WGS) entry which is preliminary data.</text>
</comment>
<protein>
    <recommendedName>
        <fullName evidence="2">3-hydroxyisobutyryl-CoA hydrolase</fullName>
        <ecNumber evidence="2">3.1.2.4</ecNumber>
    </recommendedName>
</protein>
<proteinExistence type="predicted"/>
<dbReference type="Gene3D" id="1.10.1040.50">
    <property type="match status" value="1"/>
</dbReference>
<dbReference type="GO" id="GO:0004300">
    <property type="term" value="F:enoyl-CoA hydratase activity"/>
    <property type="evidence" value="ECO:0007669"/>
    <property type="project" value="TreeGrafter"/>
</dbReference>
<dbReference type="InterPro" id="IPR029045">
    <property type="entry name" value="ClpP/crotonase-like_dom_sf"/>
</dbReference>
<gene>
    <name evidence="8" type="ORF">RF11_04514</name>
</gene>
<evidence type="ECO:0000259" key="5">
    <source>
        <dbReference type="Pfam" id="PF00725"/>
    </source>
</evidence>
<dbReference type="Gene3D" id="3.90.226.10">
    <property type="entry name" value="2-enoyl-CoA Hydratase, Chain A, domain 1"/>
    <property type="match status" value="1"/>
</dbReference>
<evidence type="ECO:0000259" key="6">
    <source>
        <dbReference type="Pfam" id="PF02737"/>
    </source>
</evidence>
<dbReference type="GO" id="GO:0006635">
    <property type="term" value="P:fatty acid beta-oxidation"/>
    <property type="evidence" value="ECO:0007669"/>
    <property type="project" value="UniProtKB-ARBA"/>
</dbReference>
<evidence type="ECO:0000259" key="7">
    <source>
        <dbReference type="Pfam" id="PF16113"/>
    </source>
</evidence>
<dbReference type="Pfam" id="PF02737">
    <property type="entry name" value="3HCDH_N"/>
    <property type="match status" value="1"/>
</dbReference>
<dbReference type="InterPro" id="IPR036291">
    <property type="entry name" value="NAD(P)-bd_dom_sf"/>
</dbReference>
<feature type="domain" description="3-hydroxyacyl-CoA dehydrogenase NAD binding" evidence="6">
    <location>
        <begin position="250"/>
        <end position="423"/>
    </location>
</feature>
<reference evidence="8 9" key="1">
    <citation type="journal article" date="2014" name="Genome Biol. Evol.">
        <title>The genome of the myxosporean Thelohanellus kitauei shows adaptations to nutrient acquisition within its fish host.</title>
        <authorList>
            <person name="Yang Y."/>
            <person name="Xiong J."/>
            <person name="Zhou Z."/>
            <person name="Huo F."/>
            <person name="Miao W."/>
            <person name="Ran C."/>
            <person name="Liu Y."/>
            <person name="Zhang J."/>
            <person name="Feng J."/>
            <person name="Wang M."/>
            <person name="Wang M."/>
            <person name="Wang L."/>
            <person name="Yao B."/>
        </authorList>
    </citation>
    <scope>NUCLEOTIDE SEQUENCE [LARGE SCALE GENOMIC DNA]</scope>
    <source>
        <strain evidence="8">Wuqing</strain>
    </source>
</reference>
<evidence type="ECO:0000256" key="3">
    <source>
        <dbReference type="ARBA" id="ARBA00023002"/>
    </source>
</evidence>
<keyword evidence="4" id="KW-0520">NAD</keyword>
<comment type="catalytic activity">
    <reaction evidence="1">
        <text>3-hydroxy-2-methylpropanoyl-CoA + H2O = 3-hydroxy-2-methylpropanoate + CoA + H(+)</text>
        <dbReference type="Rhea" id="RHEA:20888"/>
        <dbReference type="ChEBI" id="CHEBI:11805"/>
        <dbReference type="ChEBI" id="CHEBI:15377"/>
        <dbReference type="ChEBI" id="CHEBI:15378"/>
        <dbReference type="ChEBI" id="CHEBI:57287"/>
        <dbReference type="ChEBI" id="CHEBI:57340"/>
        <dbReference type="EC" id="3.1.2.4"/>
    </reaction>
</comment>
<dbReference type="CDD" id="cd06558">
    <property type="entry name" value="crotonase-like"/>
    <property type="match status" value="1"/>
</dbReference>
<dbReference type="SUPFAM" id="SSF52096">
    <property type="entry name" value="ClpP/crotonase"/>
    <property type="match status" value="1"/>
</dbReference>
<accession>A0A0C2MKC6</accession>
<organism evidence="8 9">
    <name type="scientific">Thelohanellus kitauei</name>
    <name type="common">Myxosporean</name>
    <dbReference type="NCBI Taxonomy" id="669202"/>
    <lineage>
        <taxon>Eukaryota</taxon>
        <taxon>Metazoa</taxon>
        <taxon>Cnidaria</taxon>
        <taxon>Myxozoa</taxon>
        <taxon>Myxosporea</taxon>
        <taxon>Bivalvulida</taxon>
        <taxon>Platysporina</taxon>
        <taxon>Myxobolidae</taxon>
        <taxon>Thelohanellus</taxon>
    </lineage>
</organism>
<dbReference type="PANTHER" id="PTHR43612">
    <property type="entry name" value="TRIFUNCTIONAL ENZYME SUBUNIT ALPHA"/>
    <property type="match status" value="1"/>
</dbReference>
<dbReference type="PANTHER" id="PTHR43612:SF3">
    <property type="entry name" value="TRIFUNCTIONAL ENZYME SUBUNIT ALPHA, MITOCHONDRIAL"/>
    <property type="match status" value="1"/>
</dbReference>
<dbReference type="Pfam" id="PF00725">
    <property type="entry name" value="3HCDH"/>
    <property type="match status" value="2"/>
</dbReference>
<evidence type="ECO:0000256" key="1">
    <source>
        <dbReference type="ARBA" id="ARBA00001709"/>
    </source>
</evidence>
<dbReference type="Gene3D" id="3.40.50.720">
    <property type="entry name" value="NAD(P)-binding Rossmann-like Domain"/>
    <property type="match status" value="1"/>
</dbReference>
<sequence>MDFDMCSKLFAALEQLNKDPNVKIIALRSSKHKSFFAGADLHFLNQLNTETVAFSLIKSYDVCTYFQNLIKYILVESLNIQVSKPTVAIVEGDCLGGGLELALATSYTVALGTGHKFGFPETMIGLIPGGLGTFMAMNRKHSFKLTNMILSGEIIGTQKAYEHLILTNLLNVNERSIWRDDIEVILNLAEIYANEKEISFPPDRWTETFQLKTQPRNTKDEGKLQKYRGLAFSKMRSSAFLVRKFLINYAVIGSSGYIGGQLAQLAHDQSPSKLLLIDPAYNDNSYPLFTAKKQLKIRNAKDNRYSYVKNLEVATNEKHIECADVIFEAVPENLELKRSVLGAIDKIVKKDCIVATCTSGITLEELTSGFENPQNFIGLHFFSPVNKMKLVEIVPSVHTSPEILSKSISLLKGMKKTAIIVKDSPGFYTTRVLASMIAEAFELYEKGVDPYNLDRELKAFGFNYSLSESIDQIGLDTCQTVYDYLCSKLGDKFTNIRSIELLKYLLSKDCLGAKNGEGISLYDSNRRSSSIQIPGFFFHRYIRVKIEYSLEPYEIDEVQPRLILRMLNECCKCLEEGVITSPMDGDIGAVYGFGFPSMLMGPFAYIDQFTPQNLVASLNKFYEYTENTAFQPCQLLLDMAKDDRRFYPA</sequence>
<dbReference type="GO" id="GO:0070403">
    <property type="term" value="F:NAD+ binding"/>
    <property type="evidence" value="ECO:0007669"/>
    <property type="project" value="InterPro"/>
</dbReference>
<dbReference type="SUPFAM" id="SSF51735">
    <property type="entry name" value="NAD(P)-binding Rossmann-fold domains"/>
    <property type="match status" value="1"/>
</dbReference>